<evidence type="ECO:0000313" key="4">
    <source>
        <dbReference type="EMBL" id="CAG8951007.1"/>
    </source>
</evidence>
<evidence type="ECO:0000256" key="2">
    <source>
        <dbReference type="SAM" id="MobiDB-lite"/>
    </source>
</evidence>
<sequence length="710" mass="79628">MLSSASHSVSVPGNPANLWNILSANQHILEGAEVQQLPTLLDRRASSTSLTSDSDAGYHSDSAHSATSYGSSFTCATERADDDTPTVETLLVTRAADELQASSPEDKELASKIINILRSYSPPTENTLDRSVMVRLVQSRVARKENIHLILPAFPFKSPNKVDKVLGCLPDMGEEIALATLNGLCQQIDEVYPVGGTTVMVVSDGIVYNDLLGVSETEVWNYSTALRKLAAEKFPHITFSRLSHLIGDDCPEPKSLEVYLENADWYRSTMVARHLNKDFDVSHELKHHINALMTYRGYIKFLGVDLAHEPSRQGKSKSQVKKMNEKTAKKMIERGAAFALALQNAFPTSVRISIHQSVSEYKLPIALLPGAEAYTTPWHAAPAFELDGSWKFAHKHNFANDDSYELIYKNDQPSYYRKKSDLYSWDNVAIEVTPVHPCGLMLSPTNKNQEFGMEVIDMQKIRKLSEYNSPIILRGFKNTTDLSLFTQKAREMGDVMPWKFGEVLVVKDAGENGGGLNNVLSAEPMPFHFDGLFKTTIVKDEKTGEDKVVPQPPKFQWFTVATPAPQACGMTLMASSRLLFSLLPKEYNLERLQNLTWTVSTTAFDNAVIPRLPLVEPHPTLATPCIRYHEPWPTSKTKFDPTYVTIDDISSDEGQKITDAIDRLLYDPRVCYYHTWVEGDLILSDNISMMHTRSEFIPNSPRELWRIHIN</sequence>
<dbReference type="Proteomes" id="UP000696280">
    <property type="component" value="Unassembled WGS sequence"/>
</dbReference>
<dbReference type="PANTHER" id="PTHR37285">
    <property type="entry name" value="SPORE WALL MATURATION PROTEIN DIT1"/>
    <property type="match status" value="1"/>
</dbReference>
<dbReference type="GO" id="GO:0016491">
    <property type="term" value="F:oxidoreductase activity"/>
    <property type="evidence" value="ECO:0007669"/>
    <property type="project" value="UniProtKB-KW"/>
</dbReference>
<dbReference type="InterPro" id="IPR007817">
    <property type="entry name" value="Isocyanide_synthase_DIT1"/>
</dbReference>
<dbReference type="InterPro" id="IPR042098">
    <property type="entry name" value="TauD-like_sf"/>
</dbReference>
<reference evidence="4" key="1">
    <citation type="submission" date="2021-07" db="EMBL/GenBank/DDBJ databases">
        <authorList>
            <person name="Durling M."/>
        </authorList>
    </citation>
    <scope>NUCLEOTIDE SEQUENCE</scope>
</reference>
<dbReference type="InterPro" id="IPR003819">
    <property type="entry name" value="TauD/TfdA-like"/>
</dbReference>
<feature type="region of interest" description="Disordered" evidence="2">
    <location>
        <begin position="49"/>
        <end position="70"/>
    </location>
</feature>
<evidence type="ECO:0000259" key="3">
    <source>
        <dbReference type="Pfam" id="PF02668"/>
    </source>
</evidence>
<comment type="caution">
    <text evidence="4">The sequence shown here is derived from an EMBL/GenBank/DDBJ whole genome shotgun (WGS) entry which is preliminary data.</text>
</comment>
<accession>A0A9N9PR05</accession>
<dbReference type="Gene3D" id="3.60.130.10">
    <property type="entry name" value="Clavaminate synthase-like"/>
    <property type="match status" value="1"/>
</dbReference>
<keyword evidence="1" id="KW-0560">Oxidoreductase</keyword>
<keyword evidence="5" id="KW-1185">Reference proteome</keyword>
<evidence type="ECO:0000313" key="5">
    <source>
        <dbReference type="Proteomes" id="UP000696280"/>
    </source>
</evidence>
<organism evidence="4 5">
    <name type="scientific">Hymenoscyphus fraxineus</name>
    <dbReference type="NCBI Taxonomy" id="746836"/>
    <lineage>
        <taxon>Eukaryota</taxon>
        <taxon>Fungi</taxon>
        <taxon>Dikarya</taxon>
        <taxon>Ascomycota</taxon>
        <taxon>Pezizomycotina</taxon>
        <taxon>Leotiomycetes</taxon>
        <taxon>Helotiales</taxon>
        <taxon>Helotiaceae</taxon>
        <taxon>Hymenoscyphus</taxon>
    </lineage>
</organism>
<dbReference type="Pfam" id="PF02668">
    <property type="entry name" value="TauD"/>
    <property type="match status" value="1"/>
</dbReference>
<dbReference type="AlphaFoldDB" id="A0A9N9PR05"/>
<dbReference type="OrthoDB" id="429813at2759"/>
<proteinExistence type="predicted"/>
<name>A0A9N9PR05_9HELO</name>
<dbReference type="PANTHER" id="PTHR37285:SF5">
    <property type="entry name" value="SPORE WALL MATURATION PROTEIN DIT1"/>
    <property type="match status" value="1"/>
</dbReference>
<dbReference type="SUPFAM" id="SSF51197">
    <property type="entry name" value="Clavaminate synthase-like"/>
    <property type="match status" value="1"/>
</dbReference>
<protein>
    <recommendedName>
        <fullName evidence="3">TauD/TfdA-like domain-containing protein</fullName>
    </recommendedName>
</protein>
<dbReference type="EMBL" id="CAJVRL010000039">
    <property type="protein sequence ID" value="CAG8951007.1"/>
    <property type="molecule type" value="Genomic_DNA"/>
</dbReference>
<feature type="domain" description="TauD/TfdA-like" evidence="3">
    <location>
        <begin position="549"/>
        <end position="707"/>
    </location>
</feature>
<gene>
    <name evidence="4" type="ORF">HYFRA_00006404</name>
</gene>
<dbReference type="Pfam" id="PF05141">
    <property type="entry name" value="DIT1_PvcA"/>
    <property type="match status" value="1"/>
</dbReference>
<evidence type="ECO:0000256" key="1">
    <source>
        <dbReference type="ARBA" id="ARBA00023002"/>
    </source>
</evidence>